<feature type="binding site" evidence="6">
    <location>
        <position position="135"/>
    </location>
    <ligand>
        <name>ATP</name>
        <dbReference type="ChEBI" id="CHEBI:30616"/>
    </ligand>
</feature>
<comment type="caution">
    <text evidence="8">The sequence shown here is derived from an EMBL/GenBank/DDBJ whole genome shotgun (WGS) entry which is preliminary data.</text>
</comment>
<sequence>MELRRMKQMFPWPLLSPRRPRCPSSVSSSSRAPSFSSEAEEYLYAVENWTENQEQECSYPEVIAWDRLPTLPTEVHSSLPNLKLFTLKDLKGVTGNFDHNRLVGEGAFGRVYKGWIDEQTLTASKPGSGLVVAVKNLKPGTFRGHSVWLMAVNFLGRLNHPNIVKLIGFCSEADNHRLLVYEYVSRCSLDNHLFRKGPSLCWATRMKIAIGVAKGLSFLHGAERQVIHPDLNCSNILLDSEFNAKLSGFGLARSGPPVYTEVIEVIGTYGYAAPEYVATEGELEDHGMLVNFPRFHDLGRKVGLVDGVREPLSLQAQPGVRRIDVSVLPWLVQGVSGVELHPRLVGPQLHRPPRLPAAHRSHLPQPVAADDGGVERVVDVVPSLDAPDPAADLLGPQEVVRGSSYGDELAGGDELVVERGDDGAEDLDPVPEDRAAALAREVPVGVLDEVHWRGLVQGPRFHGHSKFVVR</sequence>
<protein>
    <recommendedName>
        <fullName evidence="1">non-specific serine/threonine protein kinase</fullName>
        <ecNumber evidence="1">2.7.11.1</ecNumber>
    </recommendedName>
</protein>
<dbReference type="EMBL" id="JANAVB010007000">
    <property type="protein sequence ID" value="KAJ6843707.1"/>
    <property type="molecule type" value="Genomic_DNA"/>
</dbReference>
<dbReference type="PANTHER" id="PTHR45621">
    <property type="entry name" value="OS01G0588500 PROTEIN-RELATED"/>
    <property type="match status" value="1"/>
</dbReference>
<proteinExistence type="predicted"/>
<keyword evidence="4" id="KW-0418">Kinase</keyword>
<evidence type="ECO:0000313" key="9">
    <source>
        <dbReference type="Proteomes" id="UP001140949"/>
    </source>
</evidence>
<dbReference type="InterPro" id="IPR000719">
    <property type="entry name" value="Prot_kinase_dom"/>
</dbReference>
<keyword evidence="2" id="KW-0808">Transferase</keyword>
<dbReference type="Proteomes" id="UP001140949">
    <property type="component" value="Unassembled WGS sequence"/>
</dbReference>
<evidence type="ECO:0000256" key="3">
    <source>
        <dbReference type="ARBA" id="ARBA00022741"/>
    </source>
</evidence>
<evidence type="ECO:0000256" key="2">
    <source>
        <dbReference type="ARBA" id="ARBA00022679"/>
    </source>
</evidence>
<dbReference type="PROSITE" id="PS00107">
    <property type="entry name" value="PROTEIN_KINASE_ATP"/>
    <property type="match status" value="1"/>
</dbReference>
<evidence type="ECO:0000256" key="4">
    <source>
        <dbReference type="ARBA" id="ARBA00022777"/>
    </source>
</evidence>
<evidence type="ECO:0000256" key="6">
    <source>
        <dbReference type="PROSITE-ProRule" id="PRU10141"/>
    </source>
</evidence>
<dbReference type="SUPFAM" id="SSF56112">
    <property type="entry name" value="Protein kinase-like (PK-like)"/>
    <property type="match status" value="1"/>
</dbReference>
<dbReference type="Gene3D" id="3.30.200.20">
    <property type="entry name" value="Phosphorylase Kinase, domain 1"/>
    <property type="match status" value="1"/>
</dbReference>
<evidence type="ECO:0000256" key="5">
    <source>
        <dbReference type="ARBA" id="ARBA00022840"/>
    </source>
</evidence>
<organism evidence="8 9">
    <name type="scientific">Iris pallida</name>
    <name type="common">Sweet iris</name>
    <dbReference type="NCBI Taxonomy" id="29817"/>
    <lineage>
        <taxon>Eukaryota</taxon>
        <taxon>Viridiplantae</taxon>
        <taxon>Streptophyta</taxon>
        <taxon>Embryophyta</taxon>
        <taxon>Tracheophyta</taxon>
        <taxon>Spermatophyta</taxon>
        <taxon>Magnoliopsida</taxon>
        <taxon>Liliopsida</taxon>
        <taxon>Asparagales</taxon>
        <taxon>Iridaceae</taxon>
        <taxon>Iridoideae</taxon>
        <taxon>Irideae</taxon>
        <taxon>Iris</taxon>
    </lineage>
</organism>
<accession>A0AAX6HT09</accession>
<reference evidence="8" key="2">
    <citation type="submission" date="2023-04" db="EMBL/GenBank/DDBJ databases">
        <authorList>
            <person name="Bruccoleri R.E."/>
            <person name="Oakeley E.J."/>
            <person name="Faust A.-M."/>
            <person name="Dessus-Babus S."/>
            <person name="Altorfer M."/>
            <person name="Burckhardt D."/>
            <person name="Oertli M."/>
            <person name="Naumann U."/>
            <person name="Petersen F."/>
            <person name="Wong J."/>
        </authorList>
    </citation>
    <scope>NUCLEOTIDE SEQUENCE</scope>
    <source>
        <strain evidence="8">GSM-AAB239-AS_SAM_17_03QT</strain>
        <tissue evidence="8">Leaf</tissue>
    </source>
</reference>
<dbReference type="EC" id="2.7.11.1" evidence="1"/>
<evidence type="ECO:0000256" key="1">
    <source>
        <dbReference type="ARBA" id="ARBA00012513"/>
    </source>
</evidence>
<gene>
    <name evidence="8" type="ORF">M6B38_117240</name>
</gene>
<name>A0AAX6HT09_IRIPA</name>
<reference evidence="8" key="1">
    <citation type="journal article" date="2023" name="GigaByte">
        <title>Genome assembly of the bearded iris, Iris pallida Lam.</title>
        <authorList>
            <person name="Bruccoleri R.E."/>
            <person name="Oakeley E.J."/>
            <person name="Faust A.M.E."/>
            <person name="Altorfer M."/>
            <person name="Dessus-Babus S."/>
            <person name="Burckhardt D."/>
            <person name="Oertli M."/>
            <person name="Naumann U."/>
            <person name="Petersen F."/>
            <person name="Wong J."/>
        </authorList>
    </citation>
    <scope>NUCLEOTIDE SEQUENCE</scope>
    <source>
        <strain evidence="8">GSM-AAB239-AS_SAM_17_03QT</strain>
    </source>
</reference>
<dbReference type="GO" id="GO:0005524">
    <property type="term" value="F:ATP binding"/>
    <property type="evidence" value="ECO:0007669"/>
    <property type="project" value="UniProtKB-UniRule"/>
</dbReference>
<dbReference type="InterPro" id="IPR050823">
    <property type="entry name" value="Plant_Ser_Thr_Prot_Kinase"/>
</dbReference>
<dbReference type="InterPro" id="IPR011009">
    <property type="entry name" value="Kinase-like_dom_sf"/>
</dbReference>
<dbReference type="AlphaFoldDB" id="A0AAX6HT09"/>
<dbReference type="InterPro" id="IPR017441">
    <property type="entry name" value="Protein_kinase_ATP_BS"/>
</dbReference>
<keyword evidence="5 6" id="KW-0067">ATP-binding</keyword>
<evidence type="ECO:0000313" key="8">
    <source>
        <dbReference type="EMBL" id="KAJ6843707.1"/>
    </source>
</evidence>
<dbReference type="Pfam" id="PF07714">
    <property type="entry name" value="PK_Tyr_Ser-Thr"/>
    <property type="match status" value="1"/>
</dbReference>
<dbReference type="GO" id="GO:0004674">
    <property type="term" value="F:protein serine/threonine kinase activity"/>
    <property type="evidence" value="ECO:0007669"/>
    <property type="project" value="UniProtKB-EC"/>
</dbReference>
<evidence type="ECO:0000259" key="7">
    <source>
        <dbReference type="PROSITE" id="PS50011"/>
    </source>
</evidence>
<dbReference type="FunFam" id="3.30.200.20:FF:000228">
    <property type="entry name" value="Serine/threonine-protein kinase BIK1"/>
    <property type="match status" value="1"/>
</dbReference>
<feature type="domain" description="Protein kinase" evidence="7">
    <location>
        <begin position="97"/>
        <end position="406"/>
    </location>
</feature>
<dbReference type="InterPro" id="IPR001245">
    <property type="entry name" value="Ser-Thr/Tyr_kinase_cat_dom"/>
</dbReference>
<keyword evidence="3 6" id="KW-0547">Nucleotide-binding</keyword>
<keyword evidence="9" id="KW-1185">Reference proteome</keyword>
<dbReference type="Gene3D" id="1.10.510.10">
    <property type="entry name" value="Transferase(Phosphotransferase) domain 1"/>
    <property type="match status" value="1"/>
</dbReference>
<dbReference type="PROSITE" id="PS50011">
    <property type="entry name" value="PROTEIN_KINASE_DOM"/>
    <property type="match status" value="1"/>
</dbReference>